<feature type="transmembrane region" description="Helical" evidence="1">
    <location>
        <begin position="75"/>
        <end position="96"/>
    </location>
</feature>
<evidence type="ECO:0000313" key="3">
    <source>
        <dbReference type="Proteomes" id="UP001165060"/>
    </source>
</evidence>
<protein>
    <recommendedName>
        <fullName evidence="4">Transmembrane protein</fullName>
    </recommendedName>
</protein>
<keyword evidence="3" id="KW-1185">Reference proteome</keyword>
<organism evidence="2 3">
    <name type="scientific">Tetraparma gracilis</name>
    <dbReference type="NCBI Taxonomy" id="2962635"/>
    <lineage>
        <taxon>Eukaryota</taxon>
        <taxon>Sar</taxon>
        <taxon>Stramenopiles</taxon>
        <taxon>Ochrophyta</taxon>
        <taxon>Bolidophyceae</taxon>
        <taxon>Parmales</taxon>
        <taxon>Triparmaceae</taxon>
        <taxon>Tetraparma</taxon>
    </lineage>
</organism>
<accession>A0ABQ6ND54</accession>
<gene>
    <name evidence="2" type="ORF">TeGR_g446</name>
</gene>
<sequence length="282" mass="31638">MAEHSVPVATAVAASSRRYNYPILELTHIQPAAYALGSEPPEVDAVAAVDMTNAALRFRPETRAEFEERASRGKCCICFGFLCLITFAFTTAFTVVGPMQFKDSLEAAKLSDFEEIACTVTEIDFDSSNWNSQLSRWFDDGPHCFFTYEVMYFETEFLIPELGVTSQDVMSWKTQQTSRCFRLRSTKYVKYVESAELQLAFSCYPNGLPSSVESACYSAFPPRYIVETTWIEEEGYAIVLPALFLAALAFCGVGICMRARAVRKGVALRRRYEEAAAQQRSS</sequence>
<evidence type="ECO:0000256" key="1">
    <source>
        <dbReference type="SAM" id="Phobius"/>
    </source>
</evidence>
<dbReference type="EMBL" id="BRYB01006697">
    <property type="protein sequence ID" value="GMI55291.1"/>
    <property type="molecule type" value="Genomic_DNA"/>
</dbReference>
<comment type="caution">
    <text evidence="2">The sequence shown here is derived from an EMBL/GenBank/DDBJ whole genome shotgun (WGS) entry which is preliminary data.</text>
</comment>
<feature type="transmembrane region" description="Helical" evidence="1">
    <location>
        <begin position="236"/>
        <end position="261"/>
    </location>
</feature>
<keyword evidence="1" id="KW-0472">Membrane</keyword>
<name>A0ABQ6ND54_9STRA</name>
<keyword evidence="1" id="KW-0812">Transmembrane</keyword>
<reference evidence="2 3" key="1">
    <citation type="journal article" date="2023" name="Commun. Biol.">
        <title>Genome analysis of Parmales, the sister group of diatoms, reveals the evolutionary specialization of diatoms from phago-mixotrophs to photoautotrophs.</title>
        <authorList>
            <person name="Ban H."/>
            <person name="Sato S."/>
            <person name="Yoshikawa S."/>
            <person name="Yamada K."/>
            <person name="Nakamura Y."/>
            <person name="Ichinomiya M."/>
            <person name="Sato N."/>
            <person name="Blanc-Mathieu R."/>
            <person name="Endo H."/>
            <person name="Kuwata A."/>
            <person name="Ogata H."/>
        </authorList>
    </citation>
    <scope>NUCLEOTIDE SEQUENCE [LARGE SCALE GENOMIC DNA]</scope>
</reference>
<proteinExistence type="predicted"/>
<keyword evidence="1" id="KW-1133">Transmembrane helix</keyword>
<dbReference type="Proteomes" id="UP001165060">
    <property type="component" value="Unassembled WGS sequence"/>
</dbReference>
<evidence type="ECO:0000313" key="2">
    <source>
        <dbReference type="EMBL" id="GMI55291.1"/>
    </source>
</evidence>
<evidence type="ECO:0008006" key="4">
    <source>
        <dbReference type="Google" id="ProtNLM"/>
    </source>
</evidence>